<accession>A2ECY2</accession>
<proteinExistence type="predicted"/>
<keyword evidence="1" id="KW-0812">Transmembrane</keyword>
<reference evidence="2" key="1">
    <citation type="submission" date="2006-10" db="EMBL/GenBank/DDBJ databases">
        <authorList>
            <person name="Amadeo P."/>
            <person name="Zhao Q."/>
            <person name="Wortman J."/>
            <person name="Fraser-Liggett C."/>
            <person name="Carlton J."/>
        </authorList>
    </citation>
    <scope>NUCLEOTIDE SEQUENCE</scope>
    <source>
        <strain evidence="2">G3</strain>
    </source>
</reference>
<feature type="transmembrane region" description="Helical" evidence="1">
    <location>
        <begin position="782"/>
        <end position="807"/>
    </location>
</feature>
<dbReference type="EMBL" id="DS113356">
    <property type="protein sequence ID" value="EAY09527.1"/>
    <property type="molecule type" value="Genomic_DNA"/>
</dbReference>
<evidence type="ECO:0000313" key="3">
    <source>
        <dbReference type="Proteomes" id="UP000001542"/>
    </source>
</evidence>
<gene>
    <name evidence="2" type="ORF">TVAG_102760</name>
</gene>
<dbReference type="InParanoid" id="A2ECY2"/>
<dbReference type="KEGG" id="tva:4767449"/>
<dbReference type="VEuPathDB" id="TrichDB:TVAGG3_0757770"/>
<evidence type="ECO:0000256" key="1">
    <source>
        <dbReference type="SAM" id="Phobius"/>
    </source>
</evidence>
<evidence type="ECO:0000313" key="2">
    <source>
        <dbReference type="EMBL" id="EAY09527.1"/>
    </source>
</evidence>
<keyword evidence="1" id="KW-1133">Transmembrane helix</keyword>
<dbReference type="AlphaFoldDB" id="A2ECY2"/>
<dbReference type="RefSeq" id="XP_001321750.1">
    <property type="nucleotide sequence ID" value="XM_001321715.1"/>
</dbReference>
<dbReference type="VEuPathDB" id="TrichDB:TVAG_102760"/>
<keyword evidence="1" id="KW-0472">Membrane</keyword>
<dbReference type="Proteomes" id="UP000001542">
    <property type="component" value="Unassembled WGS sequence"/>
</dbReference>
<keyword evidence="3" id="KW-1185">Reference proteome</keyword>
<protein>
    <submittedName>
        <fullName evidence="2">Uncharacterized protein</fullName>
    </submittedName>
</protein>
<organism evidence="2 3">
    <name type="scientific">Trichomonas vaginalis (strain ATCC PRA-98 / G3)</name>
    <dbReference type="NCBI Taxonomy" id="412133"/>
    <lineage>
        <taxon>Eukaryota</taxon>
        <taxon>Metamonada</taxon>
        <taxon>Parabasalia</taxon>
        <taxon>Trichomonadida</taxon>
        <taxon>Trichomonadidae</taxon>
        <taxon>Trichomonas</taxon>
    </lineage>
</organism>
<sequence length="839" mass="96180">MSVEDISSDLISLKSISNLQASNFKIIYDSNANINKTTVSLQLDSSQVNIDIINVTGNVSFGAQFQGLKISLENDNKIQLNVFKCHVDLNFYMITPHSTLKIWQYFVSQAMLKSFIHFNLVEPTNIIASRFPVHSILNHGISPQHVQFYVHSTNDINYMSEYMSNLVHFDLKNSNANFILANLSYLQYLNASNSNITFNNVDKMNFMIFSTKLSNSNIYTGENNVLVMIDLDFYKSNYYGNYYMMRNFRFTGGFSYFQNVTISEFISITFAGHSSAMSLQIDNFHDGSEKYFNFNIKSSTKYYRNIICSKQKNFMQKETMKFIDSDTIKFYDILYHESENEGNYCIDLNRTDDGNYKEHLKLCFVDSFYFCPDNYIIDDNLQKYHPNESSIVDIYISNQSVHTIDLSDCHQDVRIEWENAELDKLDLNIKGTSFKSLKLIGINAYFNNDINIGTVSLIHSDIYSNFSVSVTEMKFDTYSDFRSTNYTIKGYELLNYSPKNISFENDGIIIDDRRFRRSQTITIDNNLPWITEINLNSQSPGNVFLKNNHPNSVIIIDSRNSSAVESLRIDPCGTVAFRDVAGKIPINFTISSETQFIIPENFSVEFDQIEIMNPLNLLLDNNIKVSNIKISQAGRVIGGTLNTHDLYLDSSDYLNVGTFSADNINFSENAFARLTYNPDESGNIIIPFNSSSIPYIEMDLQESKKGEIEFVATDTQQIAVSSSIKDFKVIVLKLSKSKCKNWKTKISSKSTFDIGSIIDTSCVIENKQAVFYLVKKQNMKTWLKIVIIISSVVGFILLVTFSVCVYAKIKRRIELKYLNRIYDEQSESRNSEHGDDIDF</sequence>
<reference evidence="2" key="2">
    <citation type="journal article" date="2007" name="Science">
        <title>Draft genome sequence of the sexually transmitted pathogen Trichomonas vaginalis.</title>
        <authorList>
            <person name="Carlton J.M."/>
            <person name="Hirt R.P."/>
            <person name="Silva J.C."/>
            <person name="Delcher A.L."/>
            <person name="Schatz M."/>
            <person name="Zhao Q."/>
            <person name="Wortman J.R."/>
            <person name="Bidwell S.L."/>
            <person name="Alsmark U.C.M."/>
            <person name="Besteiro S."/>
            <person name="Sicheritz-Ponten T."/>
            <person name="Noel C.J."/>
            <person name="Dacks J.B."/>
            <person name="Foster P.G."/>
            <person name="Simillion C."/>
            <person name="Van de Peer Y."/>
            <person name="Miranda-Saavedra D."/>
            <person name="Barton G.J."/>
            <person name="Westrop G.D."/>
            <person name="Mueller S."/>
            <person name="Dessi D."/>
            <person name="Fiori P.L."/>
            <person name="Ren Q."/>
            <person name="Paulsen I."/>
            <person name="Zhang H."/>
            <person name="Bastida-Corcuera F.D."/>
            <person name="Simoes-Barbosa A."/>
            <person name="Brown M.T."/>
            <person name="Hayes R.D."/>
            <person name="Mukherjee M."/>
            <person name="Okumura C.Y."/>
            <person name="Schneider R."/>
            <person name="Smith A.J."/>
            <person name="Vanacova S."/>
            <person name="Villalvazo M."/>
            <person name="Haas B.J."/>
            <person name="Pertea M."/>
            <person name="Feldblyum T.V."/>
            <person name="Utterback T.R."/>
            <person name="Shu C.L."/>
            <person name="Osoegawa K."/>
            <person name="de Jong P.J."/>
            <person name="Hrdy I."/>
            <person name="Horvathova L."/>
            <person name="Zubacova Z."/>
            <person name="Dolezal P."/>
            <person name="Malik S.B."/>
            <person name="Logsdon J.M. Jr."/>
            <person name="Henze K."/>
            <person name="Gupta A."/>
            <person name="Wang C.C."/>
            <person name="Dunne R.L."/>
            <person name="Upcroft J.A."/>
            <person name="Upcroft P."/>
            <person name="White O."/>
            <person name="Salzberg S.L."/>
            <person name="Tang P."/>
            <person name="Chiu C.-H."/>
            <person name="Lee Y.-S."/>
            <person name="Embley T.M."/>
            <person name="Coombs G.H."/>
            <person name="Mottram J.C."/>
            <person name="Tachezy J."/>
            <person name="Fraser-Liggett C.M."/>
            <person name="Johnson P.J."/>
        </authorList>
    </citation>
    <scope>NUCLEOTIDE SEQUENCE [LARGE SCALE GENOMIC DNA]</scope>
    <source>
        <strain evidence="2">G3</strain>
    </source>
</reference>
<name>A2ECY2_TRIV3</name>